<evidence type="ECO:0000256" key="4">
    <source>
        <dbReference type="ARBA" id="ARBA00022777"/>
    </source>
</evidence>
<organism evidence="8 9">
    <name type="scientific">Lentilactobacillus rapi</name>
    <dbReference type="NCBI Taxonomy" id="481723"/>
    <lineage>
        <taxon>Bacteria</taxon>
        <taxon>Bacillati</taxon>
        <taxon>Bacillota</taxon>
        <taxon>Bacilli</taxon>
        <taxon>Lactobacillales</taxon>
        <taxon>Lactobacillaceae</taxon>
        <taxon>Lentilactobacillus</taxon>
    </lineage>
</organism>
<feature type="binding site" evidence="7">
    <location>
        <position position="116"/>
    </location>
    <ligand>
        <name>ATP</name>
        <dbReference type="ChEBI" id="CHEBI:30616"/>
    </ligand>
</feature>
<comment type="caution">
    <text evidence="7">Lacks conserved residue(s) required for the propagation of feature annotation.</text>
</comment>
<evidence type="ECO:0000256" key="7">
    <source>
        <dbReference type="HAMAP-Rule" id="MF_00109"/>
    </source>
</evidence>
<evidence type="ECO:0000256" key="5">
    <source>
        <dbReference type="ARBA" id="ARBA00022840"/>
    </source>
</evidence>
<comment type="caution">
    <text evidence="8">The sequence shown here is derived from an EMBL/GenBank/DDBJ whole genome shotgun (WGS) entry which is preliminary data.</text>
</comment>
<evidence type="ECO:0000256" key="6">
    <source>
        <dbReference type="ARBA" id="ARBA00023141"/>
    </source>
</evidence>
<dbReference type="SUPFAM" id="SSF52540">
    <property type="entry name" value="P-loop containing nucleoside triphosphate hydrolases"/>
    <property type="match status" value="1"/>
</dbReference>
<keyword evidence="6 7" id="KW-0057">Aromatic amino acid biosynthesis</keyword>
<dbReference type="Proteomes" id="UP000321569">
    <property type="component" value="Unassembled WGS sequence"/>
</dbReference>
<keyword evidence="4 7" id="KW-0418">Kinase</keyword>
<comment type="pathway">
    <text evidence="7">Metabolic intermediate biosynthesis; chorismate biosynthesis; chorismate from D-erythrose 4-phosphate and phosphoenolpyruvate: step 5/7.</text>
</comment>
<feature type="binding site" evidence="7">
    <location>
        <position position="14"/>
    </location>
    <ligand>
        <name>Mg(2+)</name>
        <dbReference type="ChEBI" id="CHEBI:18420"/>
    </ligand>
</feature>
<comment type="similarity">
    <text evidence="7">Belongs to the shikimate kinase family.</text>
</comment>
<accession>A0A512PNF4</accession>
<dbReference type="GO" id="GO:0009423">
    <property type="term" value="P:chorismate biosynthetic process"/>
    <property type="evidence" value="ECO:0007669"/>
    <property type="project" value="UniProtKB-UniRule"/>
</dbReference>
<keyword evidence="1 7" id="KW-0028">Amino-acid biosynthesis</keyword>
<dbReference type="EMBL" id="BKAM01000030">
    <property type="protein sequence ID" value="GEP72724.1"/>
    <property type="molecule type" value="Genomic_DNA"/>
</dbReference>
<dbReference type="GO" id="GO:0008652">
    <property type="term" value="P:amino acid biosynthetic process"/>
    <property type="evidence" value="ECO:0007669"/>
    <property type="project" value="UniProtKB-KW"/>
</dbReference>
<keyword evidence="7" id="KW-0963">Cytoplasm</keyword>
<comment type="cofactor">
    <cofactor evidence="7">
        <name>Mg(2+)</name>
        <dbReference type="ChEBI" id="CHEBI:18420"/>
    </cofactor>
    <text evidence="7">Binds 1 Mg(2+) ion per subunit.</text>
</comment>
<evidence type="ECO:0000256" key="2">
    <source>
        <dbReference type="ARBA" id="ARBA00022679"/>
    </source>
</evidence>
<feature type="binding site" evidence="7">
    <location>
        <position position="56"/>
    </location>
    <ligand>
        <name>substrate</name>
    </ligand>
</feature>
<gene>
    <name evidence="8" type="primary">aroI</name>
    <name evidence="7" type="synonym">aroK</name>
    <name evidence="8" type="ORF">LRA02_15920</name>
</gene>
<reference evidence="8 9" key="1">
    <citation type="submission" date="2019-07" db="EMBL/GenBank/DDBJ databases">
        <title>Whole genome shotgun sequence of Lactobacillus rapi NBRC 109618.</title>
        <authorList>
            <person name="Hosoyama A."/>
            <person name="Uohara A."/>
            <person name="Ohji S."/>
            <person name="Ichikawa N."/>
        </authorList>
    </citation>
    <scope>NUCLEOTIDE SEQUENCE [LARGE SCALE GENOMIC DNA]</scope>
    <source>
        <strain evidence="8 9">NBRC 109618</strain>
    </source>
</reference>
<feature type="binding site" evidence="7">
    <location>
        <begin position="10"/>
        <end position="15"/>
    </location>
    <ligand>
        <name>ATP</name>
        <dbReference type="ChEBI" id="CHEBI:30616"/>
    </ligand>
</feature>
<evidence type="ECO:0000256" key="1">
    <source>
        <dbReference type="ARBA" id="ARBA00022605"/>
    </source>
</evidence>
<dbReference type="AlphaFoldDB" id="A0A512PNF4"/>
<evidence type="ECO:0000313" key="9">
    <source>
        <dbReference type="Proteomes" id="UP000321569"/>
    </source>
</evidence>
<evidence type="ECO:0000256" key="3">
    <source>
        <dbReference type="ARBA" id="ARBA00022741"/>
    </source>
</evidence>
<dbReference type="UniPathway" id="UPA00053">
    <property type="reaction ID" value="UER00088"/>
</dbReference>
<dbReference type="GO" id="GO:0005829">
    <property type="term" value="C:cytosol"/>
    <property type="evidence" value="ECO:0007669"/>
    <property type="project" value="TreeGrafter"/>
</dbReference>
<dbReference type="Gene3D" id="3.40.50.300">
    <property type="entry name" value="P-loop containing nucleotide triphosphate hydrolases"/>
    <property type="match status" value="1"/>
</dbReference>
<protein>
    <recommendedName>
        <fullName evidence="7">Shikimate kinase</fullName>
        <shortName evidence="7">SK</shortName>
        <ecNumber evidence="7">2.7.1.71</ecNumber>
    </recommendedName>
</protein>
<sequence length="168" mass="18687">MKAILVGFMGSGKTTVGNLLAKKLKTPYHDLDDVIVEMAGKSIQQIFEESGEMAFRQLEHEALIQSLDQEGVLGTGGGTPIQDMNFELLQNTKVPVILLDVLPETIMERLRDDTGRPLAQELGLTGLVTLKSERDERYEQVSDFRIATDDLKPTEVVEAISRKLFVNQ</sequence>
<keyword evidence="7" id="KW-0479">Metal-binding</keyword>
<feature type="binding site" evidence="7">
    <location>
        <position position="134"/>
    </location>
    <ligand>
        <name>substrate</name>
    </ligand>
</feature>
<keyword evidence="7" id="KW-0460">Magnesium</keyword>
<dbReference type="InterPro" id="IPR000623">
    <property type="entry name" value="Shikimate_kinase/TSH1"/>
</dbReference>
<evidence type="ECO:0000313" key="8">
    <source>
        <dbReference type="EMBL" id="GEP72724.1"/>
    </source>
</evidence>
<dbReference type="Pfam" id="PF01202">
    <property type="entry name" value="SKI"/>
    <property type="match status" value="1"/>
</dbReference>
<dbReference type="PRINTS" id="PR01100">
    <property type="entry name" value="SHIKIMTKNASE"/>
</dbReference>
<proteinExistence type="inferred from homology"/>
<dbReference type="STRING" id="1423795.FD12_GL001624"/>
<feature type="binding site" evidence="7">
    <location>
        <position position="32"/>
    </location>
    <ligand>
        <name>substrate</name>
    </ligand>
</feature>
<comment type="function">
    <text evidence="7">Catalyzes the specific phosphorylation of the 3-hydroxyl group of shikimic acid using ATP as a cosubstrate.</text>
</comment>
<dbReference type="GO" id="GO:0004765">
    <property type="term" value="F:shikimate kinase activity"/>
    <property type="evidence" value="ECO:0007669"/>
    <property type="project" value="UniProtKB-UniRule"/>
</dbReference>
<dbReference type="GO" id="GO:0005524">
    <property type="term" value="F:ATP binding"/>
    <property type="evidence" value="ECO:0007669"/>
    <property type="project" value="UniProtKB-UniRule"/>
</dbReference>
<comment type="catalytic activity">
    <reaction evidence="7">
        <text>shikimate + ATP = 3-phosphoshikimate + ADP + H(+)</text>
        <dbReference type="Rhea" id="RHEA:13121"/>
        <dbReference type="ChEBI" id="CHEBI:15378"/>
        <dbReference type="ChEBI" id="CHEBI:30616"/>
        <dbReference type="ChEBI" id="CHEBI:36208"/>
        <dbReference type="ChEBI" id="CHEBI:145989"/>
        <dbReference type="ChEBI" id="CHEBI:456216"/>
        <dbReference type="EC" id="2.7.1.71"/>
    </reaction>
</comment>
<dbReference type="HAMAP" id="MF_00109">
    <property type="entry name" value="Shikimate_kinase"/>
    <property type="match status" value="1"/>
</dbReference>
<dbReference type="InterPro" id="IPR027417">
    <property type="entry name" value="P-loop_NTPase"/>
</dbReference>
<keyword evidence="2 7" id="KW-0808">Transferase</keyword>
<dbReference type="PANTHER" id="PTHR21087">
    <property type="entry name" value="SHIKIMATE KINASE"/>
    <property type="match status" value="1"/>
</dbReference>
<comment type="subcellular location">
    <subcellularLocation>
        <location evidence="7">Cytoplasm</location>
    </subcellularLocation>
</comment>
<keyword evidence="3 7" id="KW-0547">Nucleotide-binding</keyword>
<comment type="subunit">
    <text evidence="7">Monomer.</text>
</comment>
<dbReference type="InterPro" id="IPR031322">
    <property type="entry name" value="Shikimate/glucono_kinase"/>
</dbReference>
<dbReference type="CDD" id="cd00464">
    <property type="entry name" value="SK"/>
    <property type="match status" value="1"/>
</dbReference>
<dbReference type="PANTHER" id="PTHR21087:SF16">
    <property type="entry name" value="SHIKIMATE KINASE 1, CHLOROPLASTIC"/>
    <property type="match status" value="1"/>
</dbReference>
<dbReference type="GO" id="GO:0000287">
    <property type="term" value="F:magnesium ion binding"/>
    <property type="evidence" value="ECO:0007669"/>
    <property type="project" value="UniProtKB-UniRule"/>
</dbReference>
<dbReference type="OrthoDB" id="9800332at2"/>
<feature type="binding site" evidence="7">
    <location>
        <position position="77"/>
    </location>
    <ligand>
        <name>substrate</name>
    </ligand>
</feature>
<dbReference type="EC" id="2.7.1.71" evidence="7"/>
<keyword evidence="5 7" id="KW-0067">ATP-binding</keyword>
<name>A0A512PNF4_9LACO</name>
<dbReference type="GO" id="GO:0009073">
    <property type="term" value="P:aromatic amino acid family biosynthetic process"/>
    <property type="evidence" value="ECO:0007669"/>
    <property type="project" value="UniProtKB-KW"/>
</dbReference>
<dbReference type="RefSeq" id="WP_056981719.1">
    <property type="nucleotide sequence ID" value="NZ_BKAM01000030.1"/>
</dbReference>